<dbReference type="GO" id="GO:0005829">
    <property type="term" value="C:cytosol"/>
    <property type="evidence" value="ECO:0007669"/>
    <property type="project" value="TreeGrafter"/>
</dbReference>
<feature type="domain" description="tRNA (32-2'-O)-methyltransferase regulator THADA-like C-terminal TPR repeats region" evidence="6">
    <location>
        <begin position="905"/>
        <end position="1079"/>
    </location>
</feature>
<accession>A0AAJ5YUY4</accession>
<evidence type="ECO:0000259" key="4">
    <source>
        <dbReference type="Pfam" id="PF10350"/>
    </source>
</evidence>
<protein>
    <submittedName>
        <fullName evidence="7">Phosphatidylinositol N-acetylglucosaminyltransferase</fullName>
        <ecNumber evidence="7">2.4.1.198</ecNumber>
    </submittedName>
</protein>
<evidence type="ECO:0000259" key="6">
    <source>
        <dbReference type="Pfam" id="PF25151"/>
    </source>
</evidence>
<dbReference type="InterPro" id="IPR051954">
    <property type="entry name" value="tRNA_methyltransferase_THADA"/>
</dbReference>
<organism evidence="7 8">
    <name type="scientific">Malassezia yamatoensis</name>
    <dbReference type="NCBI Taxonomy" id="253288"/>
    <lineage>
        <taxon>Eukaryota</taxon>
        <taxon>Fungi</taxon>
        <taxon>Dikarya</taxon>
        <taxon>Basidiomycota</taxon>
        <taxon>Ustilaginomycotina</taxon>
        <taxon>Malasseziomycetes</taxon>
        <taxon>Malasseziales</taxon>
        <taxon>Malasseziaceae</taxon>
        <taxon>Malassezia</taxon>
    </lineage>
</organism>
<dbReference type="Pfam" id="PF25150">
    <property type="entry name" value="TPR_Trm732"/>
    <property type="match status" value="1"/>
</dbReference>
<proteinExistence type="inferred from homology"/>
<feature type="domain" description="tRNA (32-2'-O)-methyltransferase regulator THADA-like TPR repeats region" evidence="5">
    <location>
        <begin position="193"/>
        <end position="430"/>
    </location>
</feature>
<dbReference type="EC" id="2.4.1.198" evidence="7"/>
<dbReference type="InterPro" id="IPR056842">
    <property type="entry name" value="THADA-like_TPR_C"/>
</dbReference>
<name>A0AAJ5YUY4_9BASI</name>
<gene>
    <name evidence="7" type="primary">SPT14_2</name>
    <name evidence="7" type="ORF">MYAM1_003478</name>
</gene>
<dbReference type="Pfam" id="PF10350">
    <property type="entry name" value="DUF2428"/>
    <property type="match status" value="1"/>
</dbReference>
<feature type="domain" description="DUF2428" evidence="4">
    <location>
        <begin position="627"/>
        <end position="903"/>
    </location>
</feature>
<evidence type="ECO:0000259" key="5">
    <source>
        <dbReference type="Pfam" id="PF25150"/>
    </source>
</evidence>
<dbReference type="PANTHER" id="PTHR14387">
    <property type="entry name" value="THADA/DEATH RECEPTOR INTERACTING PROTEIN"/>
    <property type="match status" value="1"/>
</dbReference>
<dbReference type="GO" id="GO:0017176">
    <property type="term" value="F:phosphatidylinositol N-acetylglucosaminyltransferase activity"/>
    <property type="evidence" value="ECO:0007669"/>
    <property type="project" value="UniProtKB-EC"/>
</dbReference>
<keyword evidence="2" id="KW-0819">tRNA processing</keyword>
<comment type="similarity">
    <text evidence="1">Belongs to the THADA family.</text>
</comment>
<evidence type="ECO:0000313" key="8">
    <source>
        <dbReference type="Proteomes" id="UP001219567"/>
    </source>
</evidence>
<dbReference type="InterPro" id="IPR016024">
    <property type="entry name" value="ARM-type_fold"/>
</dbReference>
<dbReference type="Proteomes" id="UP001219567">
    <property type="component" value="Chromosome 6"/>
</dbReference>
<dbReference type="InterPro" id="IPR056843">
    <property type="entry name" value="THADA-like_TPR"/>
</dbReference>
<dbReference type="PANTHER" id="PTHR14387:SF0">
    <property type="entry name" value="DUF2428 DOMAIN-CONTAINING PROTEIN"/>
    <property type="match status" value="1"/>
</dbReference>
<dbReference type="GO" id="GO:0030488">
    <property type="term" value="P:tRNA methylation"/>
    <property type="evidence" value="ECO:0007669"/>
    <property type="project" value="TreeGrafter"/>
</dbReference>
<keyword evidence="7" id="KW-0808">Transferase</keyword>
<evidence type="ECO:0000256" key="3">
    <source>
        <dbReference type="SAM" id="MobiDB-lite"/>
    </source>
</evidence>
<dbReference type="SUPFAM" id="SSF48371">
    <property type="entry name" value="ARM repeat"/>
    <property type="match status" value="1"/>
</dbReference>
<sequence length="1574" mass="174849">MQVARQAAEVVRAQVASQQWKKALEGTLFLLQIPHTWDVQVGSTLSIGLDVLLYWAQSAKKTKTLVNDREIWSKLQMQLASVLYECHASTANRIRRVISILLDYTQDCDDLDQIWVQEWFTRAQSEPDSQTSLIILELLLSQRSAFVLSKLSGEDFFASIIDAMQAGRGNVSRRSRLAMAFLHACQAQSQSFQPWLEQLAQALILAEDRGMENLMVHLVQPLLDARPDLLDSLVKDVCFNYPSPELAEQSIRSLLAVLRIAKARDLMVWEDEQMDTLQTEPAADTKVYVPSTLLHKCVTSASYRLQVAALGLTVESKTPAASFHPTELAAWRTFFHSGLALPSAVARKEIIATFVKFLVKMRVSMHALKKKDPSSRLLREMQDTLQDLYRYALQSTHPQSPYASSILGVSMTFLLLESVLALSAPKSELDNFSLQDAVRALHKAKQTYPAAMSVPGIIPNTALTLRLLHLASKSTYSDIQQTAALLLLRLAPIQSTSLASPKFLREKIVKPSMMQLGATKESDAYAALQLLRLYSVYAEFDKDFVLAELEQLAQSIHTDSANKIRVPNDVSWLIHLLAAHIDLLNARIAYATTHGIAKASQQQALHGTLSAVEFLLSRVSTDIPAKFLEAIDQCVNRVWVLAAPVLCAAAPEGNSLNIEDDPDENESDHETLTESESLPDNSWKHHNKQPNHTSNTLVQPASELQAAMQLTDIPDTPTYQRILSYAWRALRSTASLHATNLCLASSKQMHSMLESGSDLFIAWMLNIRHRGAFSTIFPELDRVSHVLLDQGLENPTHWLKRLLSQLHTDCEQYSTTRRSAGIGYVVLALLRAHVRHGLRPLLSECCAQLVDMSRSLHSSIRITHAMNIMRVLVMDSTLAPFMREHLGSILARAVTCFCSPHWNVRNASMMLFSAISIRYYGGHAYADLESGQKPWKIADQSVSSSATNRTSGPSLDRLLVSSPALGSALVDVLKENSQHLRAEDLESVGHGSSLFAALLLLSTIHNPALHASILPLPQIQAQVEKCAYSANLKLRVQAAKCFPKLVCVSKYASCAERLWREASLADQNKLHGQLLLLDAMDACINLSRLDLLVKNSCAVTTALYLDIAHKSVQRDSQITTKVKPIAQWVGRLVRCVSGKGSEKFQHESSIELNAFDRLVHDPFVCWLLPVAFRFAIAFPTLVELPPITSLLLDSDNLVAEALLQCFEEISDSCLEALPETLSSLHWDASHFQACLADLALVDSASRNVRVSAANLAYALRTCANCDWVSRRGPLLITAWSVDSISVRQALLPLLGLASRESSASNGDPLQPHAISYDAYLRGCLPLWKASADERSTVSLRNSTIHAIGAAISNQTCEPWVLYKLRLLLLKLLHDDDVSVRGTACKIASQHSTQAQSDPSLSKFGTGFEFLRMGEMRCTELLYQTISAETPVEFSKRVQEYLLPGKCNFDSVDRSSSTSDTALFSMEELNQYHDPILDMLRAHRYFVQRKLPVPDKLAQVLLHQRPQPASDHQGKYGEQDFQDQVRATLVEDLACHLNGAEPSDAVANALEQLLITVPKQDESHARYRIAYADSR</sequence>
<dbReference type="EMBL" id="CP119948">
    <property type="protein sequence ID" value="WFD00726.1"/>
    <property type="molecule type" value="Genomic_DNA"/>
</dbReference>
<feature type="compositionally biased region" description="Acidic residues" evidence="3">
    <location>
        <begin position="658"/>
        <end position="667"/>
    </location>
</feature>
<evidence type="ECO:0000256" key="1">
    <source>
        <dbReference type="ARBA" id="ARBA00010409"/>
    </source>
</evidence>
<reference evidence="7 8" key="1">
    <citation type="submission" date="2023-03" db="EMBL/GenBank/DDBJ databases">
        <title>Mating type loci evolution in Malassezia.</title>
        <authorList>
            <person name="Coelho M.A."/>
        </authorList>
    </citation>
    <scope>NUCLEOTIDE SEQUENCE [LARGE SCALE GENOMIC DNA]</scope>
    <source>
        <strain evidence="7 8">CBS 9725</strain>
    </source>
</reference>
<keyword evidence="7" id="KW-0328">Glycosyltransferase</keyword>
<keyword evidence="8" id="KW-1185">Reference proteome</keyword>
<dbReference type="Pfam" id="PF25151">
    <property type="entry name" value="TPR_Trm732_C"/>
    <property type="match status" value="1"/>
</dbReference>
<feature type="region of interest" description="Disordered" evidence="3">
    <location>
        <begin position="653"/>
        <end position="695"/>
    </location>
</feature>
<evidence type="ECO:0000313" key="7">
    <source>
        <dbReference type="EMBL" id="WFD00726.1"/>
    </source>
</evidence>
<evidence type="ECO:0000256" key="2">
    <source>
        <dbReference type="ARBA" id="ARBA00022694"/>
    </source>
</evidence>
<dbReference type="InterPro" id="IPR019442">
    <property type="entry name" value="THADA/TRM732_DUF2428"/>
</dbReference>